<dbReference type="SMART" id="SM00823">
    <property type="entry name" value="PKS_PP"/>
    <property type="match status" value="2"/>
</dbReference>
<keyword evidence="3" id="KW-0596">Phosphopantetheine</keyword>
<dbReference type="Pfam" id="PF00501">
    <property type="entry name" value="AMP-binding"/>
    <property type="match status" value="2"/>
</dbReference>
<dbReference type="NCBIfam" id="NF003417">
    <property type="entry name" value="PRK04813.1"/>
    <property type="match status" value="2"/>
</dbReference>
<evidence type="ECO:0000313" key="6">
    <source>
        <dbReference type="EMBL" id="MBE9029045.1"/>
    </source>
</evidence>
<keyword evidence="7" id="KW-1185">Reference proteome</keyword>
<dbReference type="PROSITE" id="PS00455">
    <property type="entry name" value="AMP_BINDING"/>
    <property type="match status" value="2"/>
</dbReference>
<dbReference type="InterPro" id="IPR001242">
    <property type="entry name" value="Condensation_dom"/>
</dbReference>
<dbReference type="InterPro" id="IPR029058">
    <property type="entry name" value="AB_hydrolase_fold"/>
</dbReference>
<dbReference type="SUPFAM" id="SSF53474">
    <property type="entry name" value="alpha/beta-Hydrolases"/>
    <property type="match status" value="1"/>
</dbReference>
<dbReference type="CDD" id="cd08700">
    <property type="entry name" value="FMT_C_OzmH_like"/>
    <property type="match status" value="1"/>
</dbReference>
<evidence type="ECO:0000256" key="4">
    <source>
        <dbReference type="ARBA" id="ARBA00022553"/>
    </source>
</evidence>
<comment type="similarity">
    <text evidence="2">Belongs to the ATP-dependent AMP-binding enzyme family.</text>
</comment>
<dbReference type="Gene3D" id="3.30.559.10">
    <property type="entry name" value="Chloramphenicol acetyltransferase-like domain"/>
    <property type="match status" value="2"/>
</dbReference>
<dbReference type="InterPro" id="IPR020845">
    <property type="entry name" value="AMP-binding_CS"/>
</dbReference>
<dbReference type="FunFam" id="3.30.559.30:FF:000001">
    <property type="entry name" value="Non-ribosomal peptide synthetase"/>
    <property type="match status" value="1"/>
</dbReference>
<dbReference type="InterPro" id="IPR041464">
    <property type="entry name" value="TubC_N"/>
</dbReference>
<dbReference type="PANTHER" id="PTHR45527:SF1">
    <property type="entry name" value="FATTY ACID SYNTHASE"/>
    <property type="match status" value="1"/>
</dbReference>
<organism evidence="6 7">
    <name type="scientific">Romeriopsis navalis LEGE 11480</name>
    <dbReference type="NCBI Taxonomy" id="2777977"/>
    <lineage>
        <taxon>Bacteria</taxon>
        <taxon>Bacillati</taxon>
        <taxon>Cyanobacteriota</taxon>
        <taxon>Cyanophyceae</taxon>
        <taxon>Leptolyngbyales</taxon>
        <taxon>Leptolyngbyaceae</taxon>
        <taxon>Romeriopsis</taxon>
        <taxon>Romeriopsis navalis</taxon>
    </lineage>
</organism>
<reference evidence="6" key="1">
    <citation type="submission" date="2020-10" db="EMBL/GenBank/DDBJ databases">
        <authorList>
            <person name="Castelo-Branco R."/>
            <person name="Eusebio N."/>
            <person name="Adriana R."/>
            <person name="Vieira A."/>
            <person name="Brugerolle De Fraissinette N."/>
            <person name="Rezende De Castro R."/>
            <person name="Schneider M.P."/>
            <person name="Vasconcelos V."/>
            <person name="Leao P.N."/>
        </authorList>
    </citation>
    <scope>NUCLEOTIDE SEQUENCE</scope>
    <source>
        <strain evidence="6">LEGE 11480</strain>
    </source>
</reference>
<dbReference type="GO" id="GO:0009366">
    <property type="term" value="C:enterobactin synthetase complex"/>
    <property type="evidence" value="ECO:0007669"/>
    <property type="project" value="TreeGrafter"/>
</dbReference>
<dbReference type="InterPro" id="IPR005793">
    <property type="entry name" value="Formyl_trans_C"/>
</dbReference>
<comment type="caution">
    <text evidence="6">The sequence shown here is derived from an EMBL/GenBank/DDBJ whole genome shotgun (WGS) entry which is preliminary data.</text>
</comment>
<sequence length="3021" mass="337013">MNTLEFIKSLRQLNIQLTVEGDRLRCNAPQGVMTSALKAELTARKAEIIAVFQNTKTAESSAIQSIPRVGTLPLSFAQQRLWFLDQLEGQSANYNIPHALRLSGALNVKALERSITEIIARHEVLRTTFPTIAGEPVQVVNAPESLILDIIDLQGLQEPELTREARRLARAAAHEPFDLGCDRPIRVKLLQMAPAVHILVVTMHHIVSDGWSMRIFSRELSVLYRDFSQGQSSSLEALPIQYADFAHWQQQWLSDTVLEQQLHYWQQQLYGLPSSLDLPTDRPRPAQQTYNGDRQILTLSPALTESLKALSQKTGATLYMLLLAAFQVLLFRQTWKTDIAVGTTIANRNRQDIENLIGFFANTLVIRTDLGGKPTFLELLDRVKQTTLDAYAHQDLPFEKLVEALKPERNLSYHPIIQIIFSWQNQVRKSLELTDLEVETFPLDSNVAKFDLGLNVIDRGDQLVAAFTYNTDLFEPATIERFAQQFQIILNTIVVQPEQTVTALARIKTSKKHFSCVLVGQGSLLMPCAETLLRHGHRIEQIVSSDRIVHDWSAERDINALTSSKDLVDVLDPKSFDYLFSILNLEILPPALLSLPVRGAINLHDALLPKYGGLYAPSWAIMHQEAEHGITWHWMTEGIDEGDILKQYPLSISATETAFTLNAKCYDAALQSFPQLIDDLLHDRISVNPQDLDQRSYFNAVQRPTPGCVVDWSWSADAIAALFRALDFGAYANPLGLPKLYVAGDFYVIKAIEISKYSTDVAPGTVVKIVADWLQIATASQDIIVRSLSTLESLPVELSTWAIQYQLQAGSLLPACPPELNQTITSTEAISLRWEALWAEQLAVLEPLNLPISAHSDATSRLQSQMLTLALSSVAQTLIAEAKWHPQDILSAAFFAYLARITQSNVFDLGFTVAWEFPETAPTAIFASVVPFRMEINYEDAFDSIISQVQLQIRRIQKHQTFYRDVVSRYPELSALCNSSIEQQLPVRLALPDRLSHYRPSSDLDFEFVIDQLGDCTFVYDAERYRTSDISGILRSFAAFLEHWLLNPDAQLKQLSLLSTADIAAVSQWQQPLLEYPQQRIDELFEAQVERTPQATALFDGSTNQTLTYQELNQQANQVAHYLRSHGVQAESLVGLCLERSTMMIVAILGILKAGGAYLPLDPTYPKQRLDLIVADAQPSLVLTNRRTQMACTITDIPHLCLDADRLAITQFPADNLKPINSLNDLAYVIYTSGSTGKPKGVMIEHGALTNFAIAAQQTYGLSEINSTQDKSPDRILQFASISFDAAAEEIYPCLISGSTLVLRNDDMLSSVEQFVKTCQTWQLTVLDLPTAYWQQLVLELAANRVVLPVSLRLVIIGGERVAPESIKTWQRMVGDAPQLINTYGPTEATVVATAYAIMSSTRIQNEVPIGQAITNVQTYVLDAYLQPVPIGVPGELYIGGSGLARGYLNRPDLTTERFIAHPFNQADGNRLYKTGDLVRYLPQGDLEFLGRIDQQVKIRGFRVELGEIEAALLQHPDIESVLVDTRTDASASQQLVAYVIARGEAPVTSELRNFLKVSLPEYMLPSAFVSLDRWPLTPSGKVDRRALSEIDLAQRAIDQAFIAPQTSIEIQLSQIWSELLQQEQVGVYDNFFELGGHSLLATQVVSRIRAAFSIELPLRTLFESPTIAALALVVKAQEMDDHLTPILPVLREADLPLSFAQQRLWFLDQLDHQSATYNVPKAFQLSGPLVIQAMEAAISEIVNRHEALRTNFQIIDSQPVQVITPAIPLTLEIIDLQSESELDQIAEVHRLAQAAAYEPFDLQTDRLIRVKLLKRSPESHVLLVTMHHIVSDGWSMGIFTHELSVLYRDFSTGNVASLPPLAIQYADFSHWQRAYLQGDVLERQLDYWQQQLADGPTCLELPIDAPRPAIQTFQGESVRFRLDAALTQKLKELSQTAGTTLFMTLLSAFAILLHRYTQADDIVIGSPIANRNRREIESLIGFFVNTLPLRTDLTGNPTFLTLLQRVSQMTLDAYAHQDLPFEKLVEELNPERNLSYHPLFQVMFVWQNALSKTLELPGIQLEALPVDWKIAKFDLTLSMSETDTELSGAFSYNCDLFKPATIERLVGHFQILLNAIVADPEQTISAFPLLTAAERQQQLFEWNATQTDYPRDACIHRLFEAQVEQRPHDIAIIFKQQQLTYRQLNTKANQLADHLQSFGVRTGSLIGLCVDRSIEMIVGLLAILKLGGVYVPIDPAAPRERFAFMLEDTKISLVLSAPGVLDQFVAEPFLNNIRHCDIDLAALNHNASANLKHHSKATDLAYVMYTSGSTGKPKGVSIPHRGVVRLVQETNYVAINANDVFLQLAPISFDAATLEIWGALLNGARLVLFPEAMPTPQTIRQVVADYQVTCLWLTAGLFHLMVDDSLEGLQSLRYLLAGGDVLSVSHVQRAVAQLDHCTVINGYGPTENTTFTCCYPISAAESITQSVPIGRPIANTQVYVLNAQRQPVPIGVAGELYVGGDGLAQAYFNRSSLTESQFIPHPFSDEPDARLYKTGDLVRYLPDGNLEFVGRFDHQVKIRGFRIELGEIEAALGQHPEVREAVVILREDVPNDQRLVAYFTTEYAGLTASKLAQFLKSLLPSYMLPAAFIRLAALPLTLNGKVDRRSLPVPDFTLGERDPQSVVIPQTLMEEMLARIWVDVLGIESLARNRTEIDIHANFFEMGGHSLSAVQIITQIRQVFQVELPLSTLFQASTIAGLAKLVAAEQQHGLGDRSTPWACLVPMQTGGTKPPVFLVPGGNHGERELITLTKLIYSLGPDQTVYGLRTQSVEGKGAPYESLEAMAADYVRELRQLQPQGPYQLLGECTGGLVALEMAQQLQLQGEVVGNLVLLDTAFPSQARSQSFREGRKISTQLRKYRRDIAQLKPRQIARHSLAQIKKATALFVSPKILDQQTQGYYAAIKHKENIFKYQPRPYTGQMTLLINRASYEHKPTLGWEALEGVELTVYPVSGDHDSYIGQHVKSTADVLKRCLAETQNNNA</sequence>
<dbReference type="Pfam" id="PF00550">
    <property type="entry name" value="PP-binding"/>
    <property type="match status" value="2"/>
</dbReference>
<dbReference type="InterPro" id="IPR000873">
    <property type="entry name" value="AMP-dep_synth/lig_dom"/>
</dbReference>
<dbReference type="FunFam" id="1.10.1200.10:FF:000005">
    <property type="entry name" value="Nonribosomal peptide synthetase 1"/>
    <property type="match status" value="2"/>
</dbReference>
<dbReference type="Pfam" id="PF00668">
    <property type="entry name" value="Condensation"/>
    <property type="match status" value="3"/>
</dbReference>
<dbReference type="InterPro" id="IPR036477">
    <property type="entry name" value="Formyl_transf_N_sf"/>
</dbReference>
<dbReference type="InterPro" id="IPR044894">
    <property type="entry name" value="TubC_N_sf"/>
</dbReference>
<dbReference type="GO" id="GO:0043041">
    <property type="term" value="P:amino acid activation for nonribosomal peptide biosynthetic process"/>
    <property type="evidence" value="ECO:0007669"/>
    <property type="project" value="TreeGrafter"/>
</dbReference>
<dbReference type="GO" id="GO:0008610">
    <property type="term" value="P:lipid biosynthetic process"/>
    <property type="evidence" value="ECO:0007669"/>
    <property type="project" value="UniProtKB-ARBA"/>
</dbReference>
<proteinExistence type="inferred from homology"/>
<dbReference type="EMBL" id="JADEXQ010000010">
    <property type="protein sequence ID" value="MBE9029045.1"/>
    <property type="molecule type" value="Genomic_DNA"/>
</dbReference>
<dbReference type="Pfam" id="PF00551">
    <property type="entry name" value="Formyl_trans_N"/>
    <property type="match status" value="1"/>
</dbReference>
<protein>
    <submittedName>
        <fullName evidence="6">Amino acid adenylation domain-containing protein</fullName>
    </submittedName>
</protein>
<dbReference type="Gene3D" id="3.40.50.980">
    <property type="match status" value="4"/>
</dbReference>
<dbReference type="PANTHER" id="PTHR45527">
    <property type="entry name" value="NONRIBOSOMAL PEPTIDE SYNTHETASE"/>
    <property type="match status" value="1"/>
</dbReference>
<dbReference type="InterPro" id="IPR009081">
    <property type="entry name" value="PP-bd_ACP"/>
</dbReference>
<dbReference type="FunFam" id="2.30.38.10:FF:000001">
    <property type="entry name" value="Non-ribosomal peptide synthetase PvdI"/>
    <property type="match status" value="2"/>
</dbReference>
<dbReference type="SMART" id="SM00824">
    <property type="entry name" value="PKS_TE"/>
    <property type="match status" value="1"/>
</dbReference>
<keyword evidence="4" id="KW-0597">Phosphoprotein</keyword>
<dbReference type="PROSITE" id="PS50075">
    <property type="entry name" value="CARRIER"/>
    <property type="match status" value="2"/>
</dbReference>
<dbReference type="InterPro" id="IPR036736">
    <property type="entry name" value="ACP-like_sf"/>
</dbReference>
<dbReference type="RefSeq" id="WP_264323866.1">
    <property type="nucleotide sequence ID" value="NZ_JADEXQ010000010.1"/>
</dbReference>
<dbReference type="InterPro" id="IPR020802">
    <property type="entry name" value="TesA-like"/>
</dbReference>
<dbReference type="SUPFAM" id="SSF50486">
    <property type="entry name" value="FMT C-terminal domain-like"/>
    <property type="match status" value="1"/>
</dbReference>
<dbReference type="PROSITE" id="PS00012">
    <property type="entry name" value="PHOSPHOPANTETHEINE"/>
    <property type="match status" value="2"/>
</dbReference>
<dbReference type="Pfam" id="PF13193">
    <property type="entry name" value="AMP-binding_C"/>
    <property type="match status" value="2"/>
</dbReference>
<dbReference type="InterPro" id="IPR006162">
    <property type="entry name" value="Ppantetheine_attach_site"/>
</dbReference>
<dbReference type="Pfam" id="PF02911">
    <property type="entry name" value="Formyl_trans_C"/>
    <property type="match status" value="1"/>
</dbReference>
<evidence type="ECO:0000259" key="5">
    <source>
        <dbReference type="PROSITE" id="PS50075"/>
    </source>
</evidence>
<dbReference type="GO" id="GO:0047527">
    <property type="term" value="F:2,3-dihydroxybenzoate-serine ligase activity"/>
    <property type="evidence" value="ECO:0007669"/>
    <property type="project" value="TreeGrafter"/>
</dbReference>
<dbReference type="Gene3D" id="1.10.1200.10">
    <property type="entry name" value="ACP-like"/>
    <property type="match status" value="2"/>
</dbReference>
<dbReference type="FunFam" id="3.40.50.12780:FF:000012">
    <property type="entry name" value="Non-ribosomal peptide synthetase"/>
    <property type="match status" value="2"/>
</dbReference>
<dbReference type="Pfam" id="PF00975">
    <property type="entry name" value="Thioesterase"/>
    <property type="match status" value="1"/>
</dbReference>
<dbReference type="InterPro" id="IPR023213">
    <property type="entry name" value="CAT-like_dom_sf"/>
</dbReference>
<dbReference type="InterPro" id="IPR001031">
    <property type="entry name" value="Thioesterase"/>
</dbReference>
<dbReference type="CDD" id="cd19531">
    <property type="entry name" value="LCL_NRPS-like"/>
    <property type="match status" value="2"/>
</dbReference>
<evidence type="ECO:0000256" key="3">
    <source>
        <dbReference type="ARBA" id="ARBA00022450"/>
    </source>
</evidence>
<dbReference type="SUPFAM" id="SSF52777">
    <property type="entry name" value="CoA-dependent acyltransferases"/>
    <property type="match status" value="5"/>
</dbReference>
<dbReference type="GO" id="GO:0031177">
    <property type="term" value="F:phosphopantetheine binding"/>
    <property type="evidence" value="ECO:0007669"/>
    <property type="project" value="InterPro"/>
</dbReference>
<comment type="cofactor">
    <cofactor evidence="1">
        <name>pantetheine 4'-phosphate</name>
        <dbReference type="ChEBI" id="CHEBI:47942"/>
    </cofactor>
</comment>
<feature type="domain" description="Carrier" evidence="5">
    <location>
        <begin position="2668"/>
        <end position="2747"/>
    </location>
</feature>
<dbReference type="InterPro" id="IPR045851">
    <property type="entry name" value="AMP-bd_C_sf"/>
</dbReference>
<dbReference type="Proteomes" id="UP000625316">
    <property type="component" value="Unassembled WGS sequence"/>
</dbReference>
<dbReference type="InterPro" id="IPR010071">
    <property type="entry name" value="AA_adenyl_dom"/>
</dbReference>
<evidence type="ECO:0000256" key="2">
    <source>
        <dbReference type="ARBA" id="ARBA00006432"/>
    </source>
</evidence>
<dbReference type="InterPro" id="IPR025110">
    <property type="entry name" value="AMP-bd_C"/>
</dbReference>
<dbReference type="InterPro" id="IPR002376">
    <property type="entry name" value="Formyl_transf_N"/>
</dbReference>
<dbReference type="Gene3D" id="3.40.50.1820">
    <property type="entry name" value="alpha/beta hydrolase"/>
    <property type="match status" value="1"/>
</dbReference>
<gene>
    <name evidence="6" type="ORF">IQ266_04630</name>
</gene>
<dbReference type="SUPFAM" id="SSF47336">
    <property type="entry name" value="ACP-like"/>
    <property type="match status" value="2"/>
</dbReference>
<dbReference type="Gene3D" id="2.30.38.10">
    <property type="entry name" value="Luciferase, Domain 3"/>
    <property type="match status" value="2"/>
</dbReference>
<dbReference type="InterPro" id="IPR011034">
    <property type="entry name" value="Formyl_transferase-like_C_sf"/>
</dbReference>
<dbReference type="Pfam" id="PF18563">
    <property type="entry name" value="TubC_N"/>
    <property type="match status" value="1"/>
</dbReference>
<dbReference type="Gene3D" id="1.10.10.1830">
    <property type="entry name" value="Non-ribosomal peptide synthase, adenylation domain"/>
    <property type="match status" value="1"/>
</dbReference>
<dbReference type="GO" id="GO:0005829">
    <property type="term" value="C:cytosol"/>
    <property type="evidence" value="ECO:0007669"/>
    <property type="project" value="TreeGrafter"/>
</dbReference>
<dbReference type="CDD" id="cd12117">
    <property type="entry name" value="A_NRPS_Srf_like"/>
    <property type="match status" value="1"/>
</dbReference>
<evidence type="ECO:0000256" key="1">
    <source>
        <dbReference type="ARBA" id="ARBA00001957"/>
    </source>
</evidence>
<dbReference type="Gene3D" id="3.30.300.30">
    <property type="match status" value="2"/>
</dbReference>
<dbReference type="SUPFAM" id="SSF56801">
    <property type="entry name" value="Acetyl-CoA synthetase-like"/>
    <property type="match status" value="2"/>
</dbReference>
<dbReference type="Gene3D" id="3.40.50.12230">
    <property type="match status" value="1"/>
</dbReference>
<dbReference type="FunFam" id="3.40.50.980:FF:000001">
    <property type="entry name" value="Non-ribosomal peptide synthetase"/>
    <property type="match status" value="2"/>
</dbReference>
<accession>A0A928Z375</accession>
<dbReference type="FunFam" id="3.30.300.30:FF:000010">
    <property type="entry name" value="Enterobactin synthetase component F"/>
    <property type="match status" value="2"/>
</dbReference>
<name>A0A928Z375_9CYAN</name>
<dbReference type="SUPFAM" id="SSF53328">
    <property type="entry name" value="Formyltransferase"/>
    <property type="match status" value="1"/>
</dbReference>
<dbReference type="InterPro" id="IPR020806">
    <property type="entry name" value="PKS_PP-bd"/>
</dbReference>
<feature type="domain" description="Carrier" evidence="5">
    <location>
        <begin position="1604"/>
        <end position="1679"/>
    </location>
</feature>
<evidence type="ECO:0000313" key="7">
    <source>
        <dbReference type="Proteomes" id="UP000625316"/>
    </source>
</evidence>
<dbReference type="NCBIfam" id="TIGR01733">
    <property type="entry name" value="AA-adenyl-dom"/>
    <property type="match status" value="2"/>
</dbReference>
<dbReference type="GO" id="GO:0009239">
    <property type="term" value="P:enterobactin biosynthetic process"/>
    <property type="evidence" value="ECO:0007669"/>
    <property type="project" value="TreeGrafter"/>
</dbReference>
<dbReference type="FunFam" id="3.30.559.10:FF:000012">
    <property type="entry name" value="Non-ribosomal peptide synthetase"/>
    <property type="match status" value="2"/>
</dbReference>
<dbReference type="Gene3D" id="3.30.559.30">
    <property type="entry name" value="Nonribosomal peptide synthetase, condensation domain"/>
    <property type="match status" value="3"/>
</dbReference>